<evidence type="ECO:0000256" key="1">
    <source>
        <dbReference type="ARBA" id="ARBA00022801"/>
    </source>
</evidence>
<accession>A0A8E2E5V2</accession>
<proteinExistence type="predicted"/>
<dbReference type="InterPro" id="IPR029052">
    <property type="entry name" value="Metallo-depent_PP-like"/>
</dbReference>
<evidence type="ECO:0000256" key="3">
    <source>
        <dbReference type="SAM" id="SignalP"/>
    </source>
</evidence>
<organism evidence="5 6">
    <name type="scientific">Lepidopterella palustris CBS 459.81</name>
    <dbReference type="NCBI Taxonomy" id="1314670"/>
    <lineage>
        <taxon>Eukaryota</taxon>
        <taxon>Fungi</taxon>
        <taxon>Dikarya</taxon>
        <taxon>Ascomycota</taxon>
        <taxon>Pezizomycotina</taxon>
        <taxon>Dothideomycetes</taxon>
        <taxon>Pleosporomycetidae</taxon>
        <taxon>Mytilinidiales</taxon>
        <taxon>Argynnaceae</taxon>
        <taxon>Lepidopterella</taxon>
    </lineage>
</organism>
<dbReference type="InterPro" id="IPR041805">
    <property type="entry name" value="ASMase/PPN1_MPP"/>
</dbReference>
<evidence type="ECO:0000313" key="5">
    <source>
        <dbReference type="EMBL" id="OCK77892.1"/>
    </source>
</evidence>
<dbReference type="Gene3D" id="3.60.21.10">
    <property type="match status" value="1"/>
</dbReference>
<dbReference type="GO" id="GO:0008081">
    <property type="term" value="F:phosphoric diester hydrolase activity"/>
    <property type="evidence" value="ECO:0007669"/>
    <property type="project" value="TreeGrafter"/>
</dbReference>
<sequence length="690" mass="74283">MDSRFTLTLLAALSLINPSFANSISVPGDSSFVAPAGFPTSAFASYWLPPSPSKEPQPIIQSPVLNLTFPLGVTNQSNIPQNDTDPIIFPEPLANISAEATQNLIDGILAQISEIIQGDTISGNCSKCIASLIAAKSAALFAPASVPDAMVSLCKKFKFQSNSSCEVSYEASTYGAVWTQVLKFADVGGQDGQWICNTISSTFCPKPWTTPTNTTGLFPKPKPVNATAPCASGKRVKVLHLSDFHLDPRYAASSEANCSSSMCCRTNTPNSAVPVGQISLPASLYGSFKCDTPYDLALAALQAVGPLTGTGNGKESLAWTIYTGDLVAHDPQNQLSRAFTEYTETSVYSMFKQYITGPVFAALGNHDSNPANTDAPHTLPGRLGEQQSWHYDSVAALWQHEGWITTEAAAEAKTHYGAYSIKTHYGLRIITFNTDFYYRGNYFSFINTTNPDNSGMFKFMIAELQAAEDAGERVWIVGHVLSGWDGSNPIANPSDLFYQIIDRYSPHVIAAVFFGHTHEDQVMIYYANNGTAQTAGNALTAGWIGPSVTPLTNLNSGFRLYEVDTGSFDIYEAWTFVANVSAFSALSTTGPTFKLEYSTRDAYALQAGWTDDAPLNATFWHRVTEAMERNHTLVQMFNGFQGKGSVKSPNCTSAACVGAKVCYMRSGSVALGRACAQGFASVQSEYTGTG</sequence>
<dbReference type="PANTHER" id="PTHR10340">
    <property type="entry name" value="SPHINGOMYELIN PHOSPHODIESTERASE"/>
    <property type="match status" value="1"/>
</dbReference>
<evidence type="ECO:0000256" key="2">
    <source>
        <dbReference type="ARBA" id="ARBA00023180"/>
    </source>
</evidence>
<evidence type="ECO:0000259" key="4">
    <source>
        <dbReference type="Pfam" id="PF00149"/>
    </source>
</evidence>
<gene>
    <name evidence="5" type="ORF">K432DRAFT_427684</name>
</gene>
<dbReference type="OrthoDB" id="282973at2759"/>
<dbReference type="CDD" id="cd00842">
    <property type="entry name" value="MPP_ASMase"/>
    <property type="match status" value="1"/>
</dbReference>
<feature type="chain" id="PRO_5034497945" description="Calcineurin-like phosphoesterase domain-containing protein" evidence="3">
    <location>
        <begin position="22"/>
        <end position="690"/>
    </location>
</feature>
<protein>
    <recommendedName>
        <fullName evidence="4">Calcineurin-like phosphoesterase domain-containing protein</fullName>
    </recommendedName>
</protein>
<dbReference type="PANTHER" id="PTHR10340:SF27">
    <property type="entry name" value="ACL091CP"/>
    <property type="match status" value="1"/>
</dbReference>
<dbReference type="SUPFAM" id="SSF56300">
    <property type="entry name" value="Metallo-dependent phosphatases"/>
    <property type="match status" value="1"/>
</dbReference>
<dbReference type="Pfam" id="PF00149">
    <property type="entry name" value="Metallophos"/>
    <property type="match status" value="1"/>
</dbReference>
<keyword evidence="1" id="KW-0378">Hydrolase</keyword>
<keyword evidence="3" id="KW-0732">Signal</keyword>
<dbReference type="EMBL" id="KV745094">
    <property type="protein sequence ID" value="OCK77892.1"/>
    <property type="molecule type" value="Genomic_DNA"/>
</dbReference>
<dbReference type="AlphaFoldDB" id="A0A8E2E5V2"/>
<keyword evidence="6" id="KW-1185">Reference proteome</keyword>
<feature type="domain" description="Calcineurin-like phosphoesterase" evidence="4">
    <location>
        <begin position="237"/>
        <end position="519"/>
    </location>
</feature>
<name>A0A8E2E5V2_9PEZI</name>
<dbReference type="Proteomes" id="UP000250266">
    <property type="component" value="Unassembled WGS sequence"/>
</dbReference>
<dbReference type="InterPro" id="IPR004843">
    <property type="entry name" value="Calcineurin-like_PHP"/>
</dbReference>
<reference evidence="5 6" key="1">
    <citation type="journal article" date="2016" name="Nat. Commun.">
        <title>Ectomycorrhizal ecology is imprinted in the genome of the dominant symbiotic fungus Cenococcum geophilum.</title>
        <authorList>
            <consortium name="DOE Joint Genome Institute"/>
            <person name="Peter M."/>
            <person name="Kohler A."/>
            <person name="Ohm R.A."/>
            <person name="Kuo A."/>
            <person name="Krutzmann J."/>
            <person name="Morin E."/>
            <person name="Arend M."/>
            <person name="Barry K.W."/>
            <person name="Binder M."/>
            <person name="Choi C."/>
            <person name="Clum A."/>
            <person name="Copeland A."/>
            <person name="Grisel N."/>
            <person name="Haridas S."/>
            <person name="Kipfer T."/>
            <person name="LaButti K."/>
            <person name="Lindquist E."/>
            <person name="Lipzen A."/>
            <person name="Maire R."/>
            <person name="Meier B."/>
            <person name="Mihaltcheva S."/>
            <person name="Molinier V."/>
            <person name="Murat C."/>
            <person name="Poggeler S."/>
            <person name="Quandt C.A."/>
            <person name="Sperisen C."/>
            <person name="Tritt A."/>
            <person name="Tisserant E."/>
            <person name="Crous P.W."/>
            <person name="Henrissat B."/>
            <person name="Nehls U."/>
            <person name="Egli S."/>
            <person name="Spatafora J.W."/>
            <person name="Grigoriev I.V."/>
            <person name="Martin F.M."/>
        </authorList>
    </citation>
    <scope>NUCLEOTIDE SEQUENCE [LARGE SCALE GENOMIC DNA]</scope>
    <source>
        <strain evidence="5 6">CBS 459.81</strain>
    </source>
</reference>
<keyword evidence="2" id="KW-0325">Glycoprotein</keyword>
<evidence type="ECO:0000313" key="6">
    <source>
        <dbReference type="Proteomes" id="UP000250266"/>
    </source>
</evidence>
<feature type="signal peptide" evidence="3">
    <location>
        <begin position="1"/>
        <end position="21"/>
    </location>
</feature>